<dbReference type="Gene3D" id="4.10.280.10">
    <property type="entry name" value="Helix-loop-helix DNA-binding domain"/>
    <property type="match status" value="1"/>
</dbReference>
<comment type="subcellular location">
    <subcellularLocation>
        <location evidence="1 5">Nucleus</location>
    </subcellularLocation>
</comment>
<dbReference type="SMART" id="SM00353">
    <property type="entry name" value="HLH"/>
    <property type="match status" value="1"/>
</dbReference>
<dbReference type="GO" id="GO:0000976">
    <property type="term" value="F:transcription cis-regulatory region binding"/>
    <property type="evidence" value="ECO:0007669"/>
    <property type="project" value="TreeGrafter"/>
</dbReference>
<evidence type="ECO:0000256" key="3">
    <source>
        <dbReference type="ARBA" id="ARBA00023163"/>
    </source>
</evidence>
<dbReference type="SUPFAM" id="SSF47459">
    <property type="entry name" value="HLH, helix-loop-helix DNA-binding domain"/>
    <property type="match status" value="1"/>
</dbReference>
<feature type="domain" description="BHLH" evidence="7">
    <location>
        <begin position="218"/>
        <end position="267"/>
    </location>
</feature>
<keyword evidence="9" id="KW-1185">Reference proteome</keyword>
<reference evidence="9" key="1">
    <citation type="journal article" date="2015" name="Nat. Plants">
        <title>Genome expansion of Arabis alpina linked with retrotransposition and reduced symmetric DNA methylation.</title>
        <authorList>
            <person name="Willing E.M."/>
            <person name="Rawat V."/>
            <person name="Mandakova T."/>
            <person name="Maumus F."/>
            <person name="James G.V."/>
            <person name="Nordstroem K.J."/>
            <person name="Becker C."/>
            <person name="Warthmann N."/>
            <person name="Chica C."/>
            <person name="Szarzynska B."/>
            <person name="Zytnicki M."/>
            <person name="Albani M.C."/>
            <person name="Kiefer C."/>
            <person name="Bergonzi S."/>
            <person name="Castaings L."/>
            <person name="Mateos J.L."/>
            <person name="Berns M.C."/>
            <person name="Bujdoso N."/>
            <person name="Piofczyk T."/>
            <person name="de Lorenzo L."/>
            <person name="Barrero-Sicilia C."/>
            <person name="Mateos I."/>
            <person name="Piednoel M."/>
            <person name="Hagmann J."/>
            <person name="Chen-Min-Tao R."/>
            <person name="Iglesias-Fernandez R."/>
            <person name="Schuster S.C."/>
            <person name="Alonso-Blanco C."/>
            <person name="Roudier F."/>
            <person name="Carbonero P."/>
            <person name="Paz-Ares J."/>
            <person name="Davis S.J."/>
            <person name="Pecinka A."/>
            <person name="Quesneville H."/>
            <person name="Colot V."/>
            <person name="Lysak M.A."/>
            <person name="Weigel D."/>
            <person name="Coupland G."/>
            <person name="Schneeberger K."/>
        </authorList>
    </citation>
    <scope>NUCLEOTIDE SEQUENCE [LARGE SCALE GENOMIC DNA]</scope>
    <source>
        <strain evidence="9">cv. Pajares</strain>
    </source>
</reference>
<dbReference type="GO" id="GO:0005634">
    <property type="term" value="C:nucleus"/>
    <property type="evidence" value="ECO:0007669"/>
    <property type="project" value="UniProtKB-SubCell"/>
</dbReference>
<name>A0A087GLB7_ARAAL</name>
<dbReference type="InterPro" id="IPR036638">
    <property type="entry name" value="HLH_DNA-bd_sf"/>
</dbReference>
<keyword evidence="3 5" id="KW-0804">Transcription</keyword>
<accession>A0A087GLB7</accession>
<keyword evidence="2 5" id="KW-0805">Transcription regulation</keyword>
<evidence type="ECO:0000256" key="6">
    <source>
        <dbReference type="SAM" id="MobiDB-lite"/>
    </source>
</evidence>
<dbReference type="GO" id="GO:0005737">
    <property type="term" value="C:cytoplasm"/>
    <property type="evidence" value="ECO:0007669"/>
    <property type="project" value="EnsemblPlants"/>
</dbReference>
<gene>
    <name evidence="8" type="ordered locus">AALP_Aa6g012400</name>
</gene>
<dbReference type="InterPro" id="IPR011598">
    <property type="entry name" value="bHLH_dom"/>
</dbReference>
<dbReference type="Pfam" id="PF14215">
    <property type="entry name" value="bHLH-MYC_N"/>
    <property type="match status" value="1"/>
</dbReference>
<protein>
    <recommendedName>
        <fullName evidence="5">Transcription factor</fullName>
        <shortName evidence="5">bHLH transcription factor</shortName>
    </recommendedName>
    <alternativeName>
        <fullName evidence="5">Basic helix-loop-helix protein</fullName>
    </alternativeName>
</protein>
<feature type="region of interest" description="Disordered" evidence="6">
    <location>
        <begin position="165"/>
        <end position="204"/>
    </location>
</feature>
<dbReference type="InterPro" id="IPR025610">
    <property type="entry name" value="MYC/MYB_N"/>
</dbReference>
<evidence type="ECO:0000313" key="8">
    <source>
        <dbReference type="EMBL" id="KFK30669.1"/>
    </source>
</evidence>
<dbReference type="EMBL" id="CM002874">
    <property type="protein sequence ID" value="KFK30669.1"/>
    <property type="molecule type" value="Genomic_DNA"/>
</dbReference>
<sequence length="393" mass="44355">MVSSSPADQLQQKLRFVVETSPDQWAYVIFWQKMTDQSDRSYLVWVDGHFGGNKNNKSEENHTKNSIESELTMDGGDLEWFYVTSFQSGDGSPRKEFSGESLVWLTGPDKLRFSSYERAKEAGFHGVHTFVSIPIQNGIIELGSCDTIKQSWDFISRVKSIFGSDKSPEHVNQTGSYPKQVVSDHSEVGNQEAKKERKRKSSKIKKTVAVTVEKQNIPAAMSHVEAERQRREKLNHRFYALRAAVPTVSRMDKASLLTDAVSYIESLKTKIEVLETQVKRSKTTTDNNDNTASSVDQVNQKSLESNIVSEFEVQVKIVGEEAMVRVESENANHPTLVLMSALMEMDCCVQHANVSRFSQIMVQDVVVVVPNGLRSEDRLRTTLVRKLRSLSQV</sequence>
<evidence type="ECO:0000259" key="7">
    <source>
        <dbReference type="PROSITE" id="PS50888"/>
    </source>
</evidence>
<evidence type="ECO:0000256" key="5">
    <source>
        <dbReference type="RuleBase" id="RU369104"/>
    </source>
</evidence>
<dbReference type="PANTHER" id="PTHR11514">
    <property type="entry name" value="MYC"/>
    <property type="match status" value="1"/>
</dbReference>
<dbReference type="PROSITE" id="PS50888">
    <property type="entry name" value="BHLH"/>
    <property type="match status" value="1"/>
</dbReference>
<evidence type="ECO:0000256" key="4">
    <source>
        <dbReference type="ARBA" id="ARBA00023242"/>
    </source>
</evidence>
<evidence type="ECO:0000313" key="9">
    <source>
        <dbReference type="Proteomes" id="UP000029120"/>
    </source>
</evidence>
<organism evidence="8 9">
    <name type="scientific">Arabis alpina</name>
    <name type="common">Alpine rock-cress</name>
    <dbReference type="NCBI Taxonomy" id="50452"/>
    <lineage>
        <taxon>Eukaryota</taxon>
        <taxon>Viridiplantae</taxon>
        <taxon>Streptophyta</taxon>
        <taxon>Embryophyta</taxon>
        <taxon>Tracheophyta</taxon>
        <taxon>Spermatophyta</taxon>
        <taxon>Magnoliopsida</taxon>
        <taxon>eudicotyledons</taxon>
        <taxon>Gunneridae</taxon>
        <taxon>Pentapetalae</taxon>
        <taxon>rosids</taxon>
        <taxon>malvids</taxon>
        <taxon>Brassicales</taxon>
        <taxon>Brassicaceae</taxon>
        <taxon>Arabideae</taxon>
        <taxon>Arabis</taxon>
    </lineage>
</organism>
<dbReference type="eggNOG" id="ENOG502QS6Z">
    <property type="taxonomic scope" value="Eukaryota"/>
</dbReference>
<dbReference type="AlphaFoldDB" id="A0A087GLB7"/>
<keyword evidence="4 5" id="KW-0539">Nucleus</keyword>
<dbReference type="InterPro" id="IPR045084">
    <property type="entry name" value="AIB/MYC-like"/>
</dbReference>
<dbReference type="Gramene" id="KFK30669">
    <property type="protein sequence ID" value="KFK30669"/>
    <property type="gene ID" value="AALP_AA6G012400"/>
</dbReference>
<proteinExistence type="predicted"/>
<evidence type="ECO:0000256" key="2">
    <source>
        <dbReference type="ARBA" id="ARBA00023015"/>
    </source>
</evidence>
<dbReference type="PANTHER" id="PTHR11514:SF40">
    <property type="entry name" value="TRANSCRIPTION FACTOR BHLH14"/>
    <property type="match status" value="1"/>
</dbReference>
<dbReference type="Pfam" id="PF00010">
    <property type="entry name" value="HLH"/>
    <property type="match status" value="1"/>
</dbReference>
<evidence type="ECO:0000256" key="1">
    <source>
        <dbReference type="ARBA" id="ARBA00004123"/>
    </source>
</evidence>
<dbReference type="OrthoDB" id="1926382at2759"/>
<dbReference type="Proteomes" id="UP000029120">
    <property type="component" value="Chromosome 6"/>
</dbReference>
<dbReference type="GO" id="GO:0010629">
    <property type="term" value="P:negative regulation of gene expression"/>
    <property type="evidence" value="ECO:0007669"/>
    <property type="project" value="EnsemblPlants"/>
</dbReference>
<dbReference type="GO" id="GO:0046983">
    <property type="term" value="F:protein dimerization activity"/>
    <property type="evidence" value="ECO:0007669"/>
    <property type="project" value="InterPro"/>
</dbReference>
<dbReference type="GO" id="GO:0003700">
    <property type="term" value="F:DNA-binding transcription factor activity"/>
    <property type="evidence" value="ECO:0007669"/>
    <property type="project" value="InterPro"/>
</dbReference>
<dbReference type="OMA" id="DMSMIDG"/>
<feature type="compositionally biased region" description="Basic and acidic residues" evidence="6">
    <location>
        <begin position="182"/>
        <end position="195"/>
    </location>
</feature>